<dbReference type="InterPro" id="IPR052895">
    <property type="entry name" value="HetReg/Transcr_Mod"/>
</dbReference>
<evidence type="ECO:0000313" key="2">
    <source>
        <dbReference type="EMBL" id="PTB62288.1"/>
    </source>
</evidence>
<dbReference type="RefSeq" id="XP_024745608.1">
    <property type="nucleotide sequence ID" value="XM_024895792.1"/>
</dbReference>
<dbReference type="InterPro" id="IPR010730">
    <property type="entry name" value="HET"/>
</dbReference>
<feature type="domain" description="Heterokaryon incompatibility" evidence="1">
    <location>
        <begin position="57"/>
        <end position="191"/>
    </location>
</feature>
<keyword evidence="3" id="KW-1185">Reference proteome</keyword>
<dbReference type="OrthoDB" id="5386682at2759"/>
<dbReference type="AlphaFoldDB" id="A0A2T4AZ78"/>
<evidence type="ECO:0000313" key="3">
    <source>
        <dbReference type="Proteomes" id="UP000241546"/>
    </source>
</evidence>
<organism evidence="2 3">
    <name type="scientific">Trichoderma citrinoviride</name>
    <dbReference type="NCBI Taxonomy" id="58853"/>
    <lineage>
        <taxon>Eukaryota</taxon>
        <taxon>Fungi</taxon>
        <taxon>Dikarya</taxon>
        <taxon>Ascomycota</taxon>
        <taxon>Pezizomycotina</taxon>
        <taxon>Sordariomycetes</taxon>
        <taxon>Hypocreomycetidae</taxon>
        <taxon>Hypocreales</taxon>
        <taxon>Hypocreaceae</taxon>
        <taxon>Trichoderma</taxon>
    </lineage>
</organism>
<evidence type="ECO:0000259" key="1">
    <source>
        <dbReference type="Pfam" id="PF06985"/>
    </source>
</evidence>
<dbReference type="Pfam" id="PF06985">
    <property type="entry name" value="HET"/>
    <property type="match status" value="1"/>
</dbReference>
<sequence>MDESIDNRLNRKSGFRHPAIQGAKETRLLKISQDPASESWQYDLVAIPLEDLSSTPYRALSYTWGAATSSEDVRTIRVSNQDFVVRQNLFDFLCSAEARKEQGLFFIDAICINQLDLDERQAQVQAMALIYRRAKAVISWLGALPQTHYRACRILSHATEVSCRNWSEQEWRALRYLCYAPYWSRVWVVQEVLLSSHLQIWCGPFAFSPLLLGRAPQSRDIVVTRFSVDGRPSVLKSDASRVRSPSEAILGHRMRLLCRMTKDTTKEASVMGTLPDMTAVLRQPSASFGTYQSRVPDQLRDVIRKYGRLQCTDIRDRLYGFLGLLKDSSRKKIKPDYKRGVEYTFYQALKLGLGELCPEEGVAPWGLDRAWMNFYCEARDAFQMEDDVSIKIFRRVYRELNFKERLQDAVFQQQLDLNYGWTGPDAVRFSAFARMIVEDELEEEALADAEGRPLAKFHNKQRQLCEKLRTDFMSQVDEDTKETEGVLQHIVSMIRMTHDVYDFTMDAVEDVCLAIQYCLRRC</sequence>
<accession>A0A2T4AZ78</accession>
<protein>
    <recommendedName>
        <fullName evidence="1">Heterokaryon incompatibility domain-containing protein</fullName>
    </recommendedName>
</protein>
<dbReference type="PANTHER" id="PTHR24148">
    <property type="entry name" value="ANKYRIN REPEAT DOMAIN-CONTAINING PROTEIN 39 HOMOLOG-RELATED"/>
    <property type="match status" value="1"/>
</dbReference>
<dbReference type="GeneID" id="36603910"/>
<reference evidence="3" key="1">
    <citation type="submission" date="2016-07" db="EMBL/GenBank/DDBJ databases">
        <title>Multiple horizontal gene transfer events from other fungi enriched the ability of initially mycotrophic Trichoderma (Ascomycota) to feed on dead plant biomass.</title>
        <authorList>
            <consortium name="DOE Joint Genome Institute"/>
            <person name="Atanasova L."/>
            <person name="Chenthamara K."/>
            <person name="Zhang J."/>
            <person name="Grujic M."/>
            <person name="Henrissat B."/>
            <person name="Kuo A."/>
            <person name="Aerts A."/>
            <person name="Salamov A."/>
            <person name="Lipzen A."/>
            <person name="Labutti K."/>
            <person name="Barry K."/>
            <person name="Miao Y."/>
            <person name="Rahimi M.J."/>
            <person name="Shen Q."/>
            <person name="Grigoriev I.V."/>
            <person name="Kubicek C.P."/>
            <person name="Druzhinina I.S."/>
        </authorList>
    </citation>
    <scope>NUCLEOTIDE SEQUENCE [LARGE SCALE GENOMIC DNA]</scope>
    <source>
        <strain evidence="3">TUCIM 6016</strain>
    </source>
</reference>
<name>A0A2T4AZ78_9HYPO</name>
<dbReference type="PANTHER" id="PTHR24148:SF73">
    <property type="entry name" value="HET DOMAIN PROTEIN (AFU_ORTHOLOGUE AFUA_8G01020)"/>
    <property type="match status" value="1"/>
</dbReference>
<dbReference type="EMBL" id="KZ680224">
    <property type="protein sequence ID" value="PTB62288.1"/>
    <property type="molecule type" value="Genomic_DNA"/>
</dbReference>
<proteinExistence type="predicted"/>
<gene>
    <name evidence="2" type="ORF">BBK36DRAFT_1172835</name>
</gene>
<dbReference type="Proteomes" id="UP000241546">
    <property type="component" value="Unassembled WGS sequence"/>
</dbReference>